<dbReference type="PANTHER" id="PTHR46202:SF1">
    <property type="entry name" value="DNA EXCISION REPAIR PROTEIN ERCC-8"/>
    <property type="match status" value="1"/>
</dbReference>
<sequence length="548" mass="63260">MKFIIIPENIYKKFECRQTYSYSDLYTKNWHPLLKKSLFTGKIKSYKYSDKIIPLLASNVRFKIVNSEEQAFSITGISSYKDIILCGSTNGTINMYNLRSMDNIRQLNAGKGPTMKFPLGYVLTRREKERVSKGKKFTLNPICTIDPGFKKCHRGVISSIELSPLDGQLFVTTGWDGNVKVWDTIESTCVFDTKSNLKIYFSSIQPILTSIIGTALQDGSVRILDLRSGGQYTHSLHIDSKTTRLPDDNIKSPIYYLSWKPDSEYILATASQDGYIRLWDMRFTQQPYLYCNQNLPDWDYIQQTGYMTPLLMKNQMDSFGELKNQLNLNDIQEDTSSYNNANFPKINNLTKVEEEFLYNKKKLNKELYENNSSKSLYLKNRSKQIQYDLAEYDNHPVFGINSPSTFGRGHECGITCCSFIYNGRYLISSDQDGTIKLWNAQNGKNCYVPFDRFDLNSSWSNYNTNNSGNYNNKLLKYFRRFSIEDITNQNLFHPNGNDIGVWNIRTGRCIERLSAHISAMCVTVIHWSSYKQRIFSGGQDGKIMLWTV</sequence>
<dbReference type="InterPro" id="IPR020472">
    <property type="entry name" value="WD40_PAC1"/>
</dbReference>
<keyword evidence="1 5" id="KW-0853">WD repeat</keyword>
<dbReference type="GO" id="GO:0000109">
    <property type="term" value="C:nucleotide-excision repair complex"/>
    <property type="evidence" value="ECO:0007669"/>
    <property type="project" value="TreeGrafter"/>
</dbReference>
<dbReference type="RefSeq" id="XP_002140499.1">
    <property type="nucleotide sequence ID" value="XM_002140463.1"/>
</dbReference>
<dbReference type="AlphaFoldDB" id="B6AC94"/>
<feature type="repeat" description="WD" evidence="5">
    <location>
        <begin position="254"/>
        <end position="282"/>
    </location>
</feature>
<organism evidence="6 7">
    <name type="scientific">Cryptosporidium muris (strain RN66)</name>
    <dbReference type="NCBI Taxonomy" id="441375"/>
    <lineage>
        <taxon>Eukaryota</taxon>
        <taxon>Sar</taxon>
        <taxon>Alveolata</taxon>
        <taxon>Apicomplexa</taxon>
        <taxon>Conoidasida</taxon>
        <taxon>Coccidia</taxon>
        <taxon>Eucoccidiorida</taxon>
        <taxon>Eimeriorina</taxon>
        <taxon>Cryptosporidiidae</taxon>
        <taxon>Cryptosporidium</taxon>
    </lineage>
</organism>
<evidence type="ECO:0000313" key="6">
    <source>
        <dbReference type="EMBL" id="EEA06150.1"/>
    </source>
</evidence>
<dbReference type="GO" id="GO:0031464">
    <property type="term" value="C:Cul4A-RING E3 ubiquitin ligase complex"/>
    <property type="evidence" value="ECO:0007669"/>
    <property type="project" value="TreeGrafter"/>
</dbReference>
<name>B6AC94_CRYMR</name>
<dbReference type="SUPFAM" id="SSF50978">
    <property type="entry name" value="WD40 repeat-like"/>
    <property type="match status" value="1"/>
</dbReference>
<keyword evidence="4" id="KW-0234">DNA repair</keyword>
<proteinExistence type="predicted"/>
<dbReference type="Gene3D" id="2.130.10.10">
    <property type="entry name" value="YVTN repeat-like/Quinoprotein amine dehydrogenase"/>
    <property type="match status" value="2"/>
</dbReference>
<feature type="repeat" description="WD" evidence="5">
    <location>
        <begin position="522"/>
        <end position="548"/>
    </location>
</feature>
<feature type="repeat" description="WD" evidence="5">
    <location>
        <begin position="407"/>
        <end position="448"/>
    </location>
</feature>
<dbReference type="PROSITE" id="PS50082">
    <property type="entry name" value="WD_REPEATS_2"/>
    <property type="match status" value="4"/>
</dbReference>
<dbReference type="InterPro" id="IPR036322">
    <property type="entry name" value="WD40_repeat_dom_sf"/>
</dbReference>
<keyword evidence="7" id="KW-1185">Reference proteome</keyword>
<dbReference type="VEuPathDB" id="CryptoDB:CMU_019070"/>
<accession>B6AC94</accession>
<keyword evidence="2" id="KW-0677">Repeat</keyword>
<protein>
    <recommendedName>
        <fullName evidence="8">WD40 repeat-like protein</fullName>
    </recommendedName>
</protein>
<dbReference type="SMART" id="SM00320">
    <property type="entry name" value="WD40"/>
    <property type="match status" value="5"/>
</dbReference>
<dbReference type="GO" id="GO:0000209">
    <property type="term" value="P:protein polyubiquitination"/>
    <property type="evidence" value="ECO:0007669"/>
    <property type="project" value="TreeGrafter"/>
</dbReference>
<evidence type="ECO:0000256" key="1">
    <source>
        <dbReference type="ARBA" id="ARBA00022574"/>
    </source>
</evidence>
<dbReference type="InterPro" id="IPR015943">
    <property type="entry name" value="WD40/YVTN_repeat-like_dom_sf"/>
</dbReference>
<evidence type="ECO:0008006" key="8">
    <source>
        <dbReference type="Google" id="ProtNLM"/>
    </source>
</evidence>
<evidence type="ECO:0000313" key="7">
    <source>
        <dbReference type="Proteomes" id="UP000001460"/>
    </source>
</evidence>
<dbReference type="eggNOG" id="KOG4283">
    <property type="taxonomic scope" value="Eukaryota"/>
</dbReference>
<dbReference type="EMBL" id="DS989728">
    <property type="protein sequence ID" value="EEA06150.1"/>
    <property type="molecule type" value="Genomic_DNA"/>
</dbReference>
<dbReference type="PROSITE" id="PS00678">
    <property type="entry name" value="WD_REPEATS_1"/>
    <property type="match status" value="2"/>
</dbReference>
<dbReference type="InterPro" id="IPR019775">
    <property type="entry name" value="WD40_repeat_CS"/>
</dbReference>
<evidence type="ECO:0000256" key="5">
    <source>
        <dbReference type="PROSITE-ProRule" id="PRU00221"/>
    </source>
</evidence>
<evidence type="ECO:0000256" key="3">
    <source>
        <dbReference type="ARBA" id="ARBA00022763"/>
    </source>
</evidence>
<feature type="repeat" description="WD" evidence="5">
    <location>
        <begin position="150"/>
        <end position="183"/>
    </location>
</feature>
<dbReference type="GO" id="GO:0006283">
    <property type="term" value="P:transcription-coupled nucleotide-excision repair"/>
    <property type="evidence" value="ECO:0007669"/>
    <property type="project" value="InterPro"/>
</dbReference>
<dbReference type="PANTHER" id="PTHR46202">
    <property type="entry name" value="DNA EXCISION REPAIR PROTEIN ERCC-8"/>
    <property type="match status" value="1"/>
</dbReference>
<dbReference type="OrthoDB" id="538223at2759"/>
<dbReference type="STRING" id="441375.B6AC94"/>
<keyword evidence="3" id="KW-0227">DNA damage</keyword>
<reference evidence="6" key="1">
    <citation type="submission" date="2008-06" db="EMBL/GenBank/DDBJ databases">
        <authorList>
            <person name="Lorenzi H."/>
            <person name="Inman J."/>
            <person name="Miller J."/>
            <person name="Schobel S."/>
            <person name="Amedeo P."/>
            <person name="Caler E.V."/>
            <person name="da Silva J."/>
        </authorList>
    </citation>
    <scope>NUCLEOTIDE SEQUENCE [LARGE SCALE GENOMIC DNA]</scope>
    <source>
        <strain evidence="6">RN66</strain>
    </source>
</reference>
<dbReference type="InterPro" id="IPR042238">
    <property type="entry name" value="Rad28/ERCC8/Ckn1/ATCSA-1"/>
</dbReference>
<gene>
    <name evidence="6" type="ORF">CMU_019070</name>
</gene>
<dbReference type="PROSITE" id="PS50294">
    <property type="entry name" value="WD_REPEATS_REGION"/>
    <property type="match status" value="4"/>
</dbReference>
<dbReference type="GeneID" id="6995662"/>
<dbReference type="GO" id="GO:0043161">
    <property type="term" value="P:proteasome-mediated ubiquitin-dependent protein catabolic process"/>
    <property type="evidence" value="ECO:0007669"/>
    <property type="project" value="TreeGrafter"/>
</dbReference>
<dbReference type="Pfam" id="PF00400">
    <property type="entry name" value="WD40"/>
    <property type="match status" value="4"/>
</dbReference>
<evidence type="ECO:0000256" key="2">
    <source>
        <dbReference type="ARBA" id="ARBA00022737"/>
    </source>
</evidence>
<dbReference type="PRINTS" id="PR00320">
    <property type="entry name" value="GPROTEINBRPT"/>
</dbReference>
<evidence type="ECO:0000256" key="4">
    <source>
        <dbReference type="ARBA" id="ARBA00023204"/>
    </source>
</evidence>
<dbReference type="Proteomes" id="UP000001460">
    <property type="component" value="Unassembled WGS sequence"/>
</dbReference>
<dbReference type="InterPro" id="IPR001680">
    <property type="entry name" value="WD40_rpt"/>
</dbReference>